<dbReference type="PANTHER" id="PTHR28634:SF1">
    <property type="entry name" value="ZINC FINGER B-BOX DOMAIN-CONTAINING PROTEIN 1"/>
    <property type="match status" value="1"/>
</dbReference>
<feature type="compositionally biased region" description="Polar residues" evidence="1">
    <location>
        <begin position="354"/>
        <end position="365"/>
    </location>
</feature>
<proteinExistence type="predicted"/>
<feature type="compositionally biased region" description="Basic and acidic residues" evidence="1">
    <location>
        <begin position="47"/>
        <end position="58"/>
    </location>
</feature>
<dbReference type="Pfam" id="PF07647">
    <property type="entry name" value="SAM_2"/>
    <property type="match status" value="1"/>
</dbReference>
<dbReference type="AlphaFoldDB" id="A0A8T1VQZ8"/>
<feature type="region of interest" description="Disordered" evidence="1">
    <location>
        <begin position="1"/>
        <end position="26"/>
    </location>
</feature>
<dbReference type="Proteomes" id="UP000694044">
    <property type="component" value="Unassembled WGS sequence"/>
</dbReference>
<feature type="compositionally biased region" description="Basic and acidic residues" evidence="1">
    <location>
        <begin position="67"/>
        <end position="84"/>
    </location>
</feature>
<evidence type="ECO:0000313" key="4">
    <source>
        <dbReference type="Proteomes" id="UP000694044"/>
    </source>
</evidence>
<reference evidence="3" key="1">
    <citation type="submission" date="2021-02" db="EMBL/GenBank/DDBJ databases">
        <authorList>
            <person name="Palmer J.M."/>
        </authorList>
    </citation>
    <scope>NUCLEOTIDE SEQUENCE</scope>
    <source>
        <strain evidence="3">SCRP734</strain>
    </source>
</reference>
<dbReference type="InterPro" id="IPR037688">
    <property type="entry name" value="ZBBX"/>
</dbReference>
<accession>A0A8T1VQZ8</accession>
<dbReference type="PROSITE" id="PS50105">
    <property type="entry name" value="SAM_DOMAIN"/>
    <property type="match status" value="1"/>
</dbReference>
<dbReference type="OrthoDB" id="445896at2759"/>
<comment type="caution">
    <text evidence="3">The sequence shown here is derived from an EMBL/GenBank/DDBJ whole genome shotgun (WGS) entry which is preliminary data.</text>
</comment>
<dbReference type="SMART" id="SM00454">
    <property type="entry name" value="SAM"/>
    <property type="match status" value="1"/>
</dbReference>
<evidence type="ECO:0000259" key="2">
    <source>
        <dbReference type="PROSITE" id="PS50105"/>
    </source>
</evidence>
<keyword evidence="4" id="KW-1185">Reference proteome</keyword>
<feature type="domain" description="SAM" evidence="2">
    <location>
        <begin position="131"/>
        <end position="194"/>
    </location>
</feature>
<organism evidence="3 4">
    <name type="scientific">Phytophthora pseudosyringae</name>
    <dbReference type="NCBI Taxonomy" id="221518"/>
    <lineage>
        <taxon>Eukaryota</taxon>
        <taxon>Sar</taxon>
        <taxon>Stramenopiles</taxon>
        <taxon>Oomycota</taxon>
        <taxon>Peronosporomycetes</taxon>
        <taxon>Peronosporales</taxon>
        <taxon>Peronosporaceae</taxon>
        <taxon>Phytophthora</taxon>
    </lineage>
</organism>
<dbReference type="InterPro" id="IPR001660">
    <property type="entry name" value="SAM"/>
</dbReference>
<evidence type="ECO:0000256" key="1">
    <source>
        <dbReference type="SAM" id="MobiDB-lite"/>
    </source>
</evidence>
<protein>
    <recommendedName>
        <fullName evidence="2">SAM domain-containing protein</fullName>
    </recommendedName>
</protein>
<dbReference type="PANTHER" id="PTHR28634">
    <property type="entry name" value="ZINC FINGER B-BOX DOMAIN-CONTAINING PROTEIN 1"/>
    <property type="match status" value="1"/>
</dbReference>
<feature type="region of interest" description="Disordered" evidence="1">
    <location>
        <begin position="47"/>
        <end position="118"/>
    </location>
</feature>
<feature type="region of interest" description="Disordered" evidence="1">
    <location>
        <begin position="285"/>
        <end position="320"/>
    </location>
</feature>
<dbReference type="EMBL" id="JAGDFM010000166">
    <property type="protein sequence ID" value="KAG7383802.1"/>
    <property type="molecule type" value="Genomic_DNA"/>
</dbReference>
<sequence>MAKEGLHGVFGKAKPLRGKLVKASDRLEDDAQAMEARLLQLRVTMLEEKKKRDAELPPKHAGNRWRSAREDRGSVRQYARDVQQKKASKKQNKKDASESSRPSSGAKKSKAAKTSSRPKLAILSPATVEQWTMPQVLEWLAAIGLEEFQSGFEFHQVTGKMLLRVAPEGYEKLGVFKLSARNRLHAEMEQIRAQQVKQVREGQAEAAEIIDPTLRDAQPVPEMPSPPSKLAAKTHWSHMAPLSESAVASGDGQVPVNLADNEFDEGASHASFMKALLEWRENDSKELAAKSNQEEEEEEEEWVNPMFSGGSAEDQETEKSGGALLEGTYSEEQAQKSFQEALLAWRNGGDAKTSGASTGSRSTVPVEQADSGCTPGERQSCWQCYRVVQAEDLVRDEQTNKSFCRPSCQEAYREQYARFYEHQASS</sequence>
<feature type="region of interest" description="Disordered" evidence="1">
    <location>
        <begin position="349"/>
        <end position="378"/>
    </location>
</feature>
<evidence type="ECO:0000313" key="3">
    <source>
        <dbReference type="EMBL" id="KAG7383802.1"/>
    </source>
</evidence>
<name>A0A8T1VQZ8_9STRA</name>
<gene>
    <name evidence="3" type="ORF">PHYPSEUDO_003285</name>
</gene>